<feature type="domain" description="C3H1-type" evidence="6">
    <location>
        <begin position="285"/>
        <end position="311"/>
    </location>
</feature>
<feature type="domain" description="C3H1-type" evidence="6">
    <location>
        <begin position="312"/>
        <end position="340"/>
    </location>
</feature>
<evidence type="ECO:0000313" key="8">
    <source>
        <dbReference type="Proteomes" id="UP001583280"/>
    </source>
</evidence>
<feature type="region of interest" description="Disordered" evidence="5">
    <location>
        <begin position="260"/>
        <end position="285"/>
    </location>
</feature>
<dbReference type="EMBL" id="JAWDJO010000003">
    <property type="protein sequence ID" value="KAL1901736.1"/>
    <property type="molecule type" value="Genomic_DNA"/>
</dbReference>
<gene>
    <name evidence="7" type="ORF">Cpir12675_000244</name>
</gene>
<feature type="region of interest" description="Disordered" evidence="5">
    <location>
        <begin position="119"/>
        <end position="141"/>
    </location>
</feature>
<keyword evidence="2 4" id="KW-0863">Zinc-finger</keyword>
<accession>A0ABR3ZNS0</accession>
<feature type="zinc finger region" description="C3H1-type" evidence="4">
    <location>
        <begin position="341"/>
        <end position="367"/>
    </location>
</feature>
<feature type="zinc finger region" description="C3H1-type" evidence="4">
    <location>
        <begin position="368"/>
        <end position="396"/>
    </location>
</feature>
<feature type="domain" description="C3H1-type" evidence="6">
    <location>
        <begin position="341"/>
        <end position="367"/>
    </location>
</feature>
<protein>
    <recommendedName>
        <fullName evidence="6">C3H1-type domain-containing protein</fullName>
    </recommendedName>
</protein>
<feature type="compositionally biased region" description="Basic residues" evidence="5">
    <location>
        <begin position="267"/>
        <end position="277"/>
    </location>
</feature>
<evidence type="ECO:0000256" key="4">
    <source>
        <dbReference type="PROSITE-ProRule" id="PRU00723"/>
    </source>
</evidence>
<evidence type="ECO:0000256" key="3">
    <source>
        <dbReference type="ARBA" id="ARBA00022833"/>
    </source>
</evidence>
<dbReference type="SUPFAM" id="SSF90229">
    <property type="entry name" value="CCCH zinc finger"/>
    <property type="match status" value="2"/>
</dbReference>
<dbReference type="InterPro" id="IPR000571">
    <property type="entry name" value="Znf_CCCH"/>
</dbReference>
<feature type="region of interest" description="Disordered" evidence="5">
    <location>
        <begin position="17"/>
        <end position="60"/>
    </location>
</feature>
<dbReference type="InterPro" id="IPR036855">
    <property type="entry name" value="Znf_CCCH_sf"/>
</dbReference>
<proteinExistence type="predicted"/>
<name>A0ABR3ZNS0_9PEZI</name>
<dbReference type="Gene3D" id="4.10.1000.10">
    <property type="entry name" value="Zinc finger, CCCH-type"/>
    <property type="match status" value="2"/>
</dbReference>
<keyword evidence="8" id="KW-1185">Reference proteome</keyword>
<comment type="caution">
    <text evidence="7">The sequence shown here is derived from an EMBL/GenBank/DDBJ whole genome shotgun (WGS) entry which is preliminary data.</text>
</comment>
<keyword evidence="1 4" id="KW-0479">Metal-binding</keyword>
<dbReference type="Proteomes" id="UP001583280">
    <property type="component" value="Unassembled WGS sequence"/>
</dbReference>
<feature type="compositionally biased region" description="Basic and acidic residues" evidence="5">
    <location>
        <begin position="422"/>
        <end position="431"/>
    </location>
</feature>
<feature type="domain" description="C3H1-type" evidence="6">
    <location>
        <begin position="368"/>
        <end position="396"/>
    </location>
</feature>
<feature type="zinc finger region" description="C3H1-type" evidence="4">
    <location>
        <begin position="285"/>
        <end position="311"/>
    </location>
</feature>
<dbReference type="SMART" id="SM00356">
    <property type="entry name" value="ZnF_C3H1"/>
    <property type="match status" value="4"/>
</dbReference>
<dbReference type="PANTHER" id="PTHR46156:SF1">
    <property type="entry name" value="ZINC FINGER CCCH DOMAIN-CONTAINING PROTEIN 3"/>
    <property type="match status" value="1"/>
</dbReference>
<evidence type="ECO:0000256" key="1">
    <source>
        <dbReference type="ARBA" id="ARBA00022723"/>
    </source>
</evidence>
<reference evidence="7 8" key="1">
    <citation type="journal article" date="2024" name="IMA Fungus">
        <title>IMA Genome - F19 : A genome assembly and annotation guide to empower mycologists, including annotated draft genome sequences of Ceratocystis pirilliformis, Diaporthe australafricana, Fusarium ophioides, Paecilomyces lecythidis, and Sporothrix stenoceras.</title>
        <authorList>
            <person name="Aylward J."/>
            <person name="Wilson A.M."/>
            <person name="Visagie C.M."/>
            <person name="Spraker J."/>
            <person name="Barnes I."/>
            <person name="Buitendag C."/>
            <person name="Ceriani C."/>
            <person name="Del Mar Angel L."/>
            <person name="du Plessis D."/>
            <person name="Fuchs T."/>
            <person name="Gasser K."/>
            <person name="Kramer D."/>
            <person name="Li W."/>
            <person name="Munsamy K."/>
            <person name="Piso A."/>
            <person name="Price J.L."/>
            <person name="Sonnekus B."/>
            <person name="Thomas C."/>
            <person name="van der Nest A."/>
            <person name="van Dijk A."/>
            <person name="van Heerden A."/>
            <person name="van Vuuren N."/>
            <person name="Yilmaz N."/>
            <person name="Duong T.A."/>
            <person name="van der Merwe N.A."/>
            <person name="Wingfield M.J."/>
            <person name="Wingfield B.D."/>
        </authorList>
    </citation>
    <scope>NUCLEOTIDE SEQUENCE [LARGE SCALE GENOMIC DNA]</scope>
    <source>
        <strain evidence="7 8">CMW 12675</strain>
    </source>
</reference>
<feature type="compositionally biased region" description="Polar residues" evidence="5">
    <location>
        <begin position="25"/>
        <end position="46"/>
    </location>
</feature>
<evidence type="ECO:0000256" key="5">
    <source>
        <dbReference type="SAM" id="MobiDB-lite"/>
    </source>
</evidence>
<evidence type="ECO:0000313" key="7">
    <source>
        <dbReference type="EMBL" id="KAL1901736.1"/>
    </source>
</evidence>
<feature type="region of interest" description="Disordered" evidence="5">
    <location>
        <begin position="422"/>
        <end position="474"/>
    </location>
</feature>
<keyword evidence="3 4" id="KW-0862">Zinc</keyword>
<feature type="zinc finger region" description="C3H1-type" evidence="4">
    <location>
        <begin position="312"/>
        <end position="340"/>
    </location>
</feature>
<sequence>MDDERSRLLSRISQLAGQINRHKNSQSSGSLRAGAHSQSGYNTPSNGYHPYQRARGTRGGYHGRGHYAGFSGRPPAPNLLNTSTSDIVTSASTGTTTPSFVTRSDRHLQLINTNVYDQDASSHSRALQLSKPKHLQDKSAREKAKLRSFLRSKAISPSNINHSDNKQYTIDVGGIKYHVANGGSKLIKAGSTHPRGPIAQSQLSNLSPDKLNMDGPTPKIAMVGGVKFFRSKHGNLYRESIVRAQRSRYSMWQTTSASGVVCQPKSQHTRSNSKRGRPRSEPSSPVPTLTCVLVLYLGSCPKGPQCRYVHDYSRVAICKEFLQKGTCPSGDHCDLSHDLKPERTPTCLHYSKGNCSNPECRYAHSVASLGAMVCQSFGLYGYCDKGTECPQRHVFECPDFSNTGKCNTKGCKLLHRERASVLRKQQEREANGDYTDISSDEESVGSGDFDSDMEELFHDDDDSDFDLDQDMVAL</sequence>
<feature type="compositionally biased region" description="Acidic residues" evidence="5">
    <location>
        <begin position="438"/>
        <end position="474"/>
    </location>
</feature>
<evidence type="ECO:0000256" key="2">
    <source>
        <dbReference type="ARBA" id="ARBA00022771"/>
    </source>
</evidence>
<organism evidence="7 8">
    <name type="scientific">Ceratocystis pirilliformis</name>
    <dbReference type="NCBI Taxonomy" id="259994"/>
    <lineage>
        <taxon>Eukaryota</taxon>
        <taxon>Fungi</taxon>
        <taxon>Dikarya</taxon>
        <taxon>Ascomycota</taxon>
        <taxon>Pezizomycotina</taxon>
        <taxon>Sordariomycetes</taxon>
        <taxon>Hypocreomycetidae</taxon>
        <taxon>Microascales</taxon>
        <taxon>Ceratocystidaceae</taxon>
        <taxon>Ceratocystis</taxon>
    </lineage>
</organism>
<evidence type="ECO:0000259" key="6">
    <source>
        <dbReference type="PROSITE" id="PS50103"/>
    </source>
</evidence>
<dbReference type="PANTHER" id="PTHR46156">
    <property type="entry name" value="CCCH ZINGC FINGER"/>
    <property type="match status" value="1"/>
</dbReference>
<dbReference type="PROSITE" id="PS50103">
    <property type="entry name" value="ZF_C3H1"/>
    <property type="match status" value="4"/>
</dbReference>